<gene>
    <name evidence="2" type="ORF">K460DRAFT_396614</name>
</gene>
<dbReference type="PANTHER" id="PTHR43662:SF6">
    <property type="entry name" value="DUF1996 DOMAIN-CONTAINING PROTEIN"/>
    <property type="match status" value="1"/>
</dbReference>
<dbReference type="EMBL" id="ML976617">
    <property type="protein sequence ID" value="KAF1843273.1"/>
    <property type="molecule type" value="Genomic_DNA"/>
</dbReference>
<evidence type="ECO:0000313" key="2">
    <source>
        <dbReference type="EMBL" id="KAF1843273.1"/>
    </source>
</evidence>
<dbReference type="PANTHER" id="PTHR43662">
    <property type="match status" value="1"/>
</dbReference>
<dbReference type="AlphaFoldDB" id="A0A9P4GCC4"/>
<dbReference type="Proteomes" id="UP000800039">
    <property type="component" value="Unassembled WGS sequence"/>
</dbReference>
<evidence type="ECO:0000259" key="1">
    <source>
        <dbReference type="Pfam" id="PF09362"/>
    </source>
</evidence>
<name>A0A9P4GCC4_9PLEO</name>
<accession>A0A9P4GCC4</accession>
<reference evidence="2" key="1">
    <citation type="submission" date="2020-01" db="EMBL/GenBank/DDBJ databases">
        <authorList>
            <consortium name="DOE Joint Genome Institute"/>
            <person name="Haridas S."/>
            <person name="Albert R."/>
            <person name="Binder M."/>
            <person name="Bloem J."/>
            <person name="Labutti K."/>
            <person name="Salamov A."/>
            <person name="Andreopoulos B."/>
            <person name="Baker S.E."/>
            <person name="Barry K."/>
            <person name="Bills G."/>
            <person name="Bluhm B.H."/>
            <person name="Cannon C."/>
            <person name="Castanera R."/>
            <person name="Culley D.E."/>
            <person name="Daum C."/>
            <person name="Ezra D."/>
            <person name="Gonzalez J.B."/>
            <person name="Henrissat B."/>
            <person name="Kuo A."/>
            <person name="Liang C."/>
            <person name="Lipzen A."/>
            <person name="Lutzoni F."/>
            <person name="Magnuson J."/>
            <person name="Mondo S."/>
            <person name="Nolan M."/>
            <person name="Ohm R."/>
            <person name="Pangilinan J."/>
            <person name="Park H.-J."/>
            <person name="Ramirez L."/>
            <person name="Alfaro M."/>
            <person name="Sun H."/>
            <person name="Tritt A."/>
            <person name="Yoshinaga Y."/>
            <person name="Zwiers L.-H."/>
            <person name="Turgeon B.G."/>
            <person name="Goodwin S.B."/>
            <person name="Spatafora J.W."/>
            <person name="Crous P.W."/>
            <person name="Grigoriev I.V."/>
        </authorList>
    </citation>
    <scope>NUCLEOTIDE SEQUENCE</scope>
    <source>
        <strain evidence="2">CBS 394.84</strain>
    </source>
</reference>
<protein>
    <recommendedName>
        <fullName evidence="1">DUF1996 domain-containing protein</fullName>
    </recommendedName>
</protein>
<dbReference type="OrthoDB" id="74764at2759"/>
<keyword evidence="3" id="KW-1185">Reference proteome</keyword>
<proteinExistence type="predicted"/>
<sequence>MTHTLINSITPEVAVAHHDSFSSQHSRDTDYDRQSTMLWVTFLALTALTQASPFSDAPAWLSSKLSKRQGGTTMLRFGCAQVVIDRLDPLVNPGQAPSPHQHQIVGGNGFNMTMTTGDVSKTASCTTCAFSKDLSNYWTANMYFKSPKNGTYKRVRQLGAARQFNDDFSTKIDGGILLYYVSAQPGKVKAFPQGFRMLVGDPTNRKVDPKMKMQNCFRCYTGPNFGGDNAAPCADNKLDTQQMPTAPCKGGIRSNIIFPTCWDGKNLDSPDHKSHVAYPTSGPANFLSLGGSCPSTHPVRIPQLMYEVVWDTTPFNSEWKSGDPNPFYLSYGDNTGLGQHADYVFGWQDDELQKGMDATNCMGAKCKDLKNQVIDTAKQCNVKRVVQDDLDKWHGDIPLV</sequence>
<dbReference type="InterPro" id="IPR018535">
    <property type="entry name" value="DUF1996"/>
</dbReference>
<dbReference type="RefSeq" id="XP_040785836.1">
    <property type="nucleotide sequence ID" value="XM_040936111.1"/>
</dbReference>
<feature type="domain" description="DUF1996" evidence="1">
    <location>
        <begin position="88"/>
        <end position="347"/>
    </location>
</feature>
<dbReference type="GeneID" id="63853362"/>
<dbReference type="Pfam" id="PF09362">
    <property type="entry name" value="DUF1996"/>
    <property type="match status" value="1"/>
</dbReference>
<evidence type="ECO:0000313" key="3">
    <source>
        <dbReference type="Proteomes" id="UP000800039"/>
    </source>
</evidence>
<comment type="caution">
    <text evidence="2">The sequence shown here is derived from an EMBL/GenBank/DDBJ whole genome shotgun (WGS) entry which is preliminary data.</text>
</comment>
<organism evidence="2 3">
    <name type="scientific">Cucurbitaria berberidis CBS 394.84</name>
    <dbReference type="NCBI Taxonomy" id="1168544"/>
    <lineage>
        <taxon>Eukaryota</taxon>
        <taxon>Fungi</taxon>
        <taxon>Dikarya</taxon>
        <taxon>Ascomycota</taxon>
        <taxon>Pezizomycotina</taxon>
        <taxon>Dothideomycetes</taxon>
        <taxon>Pleosporomycetidae</taxon>
        <taxon>Pleosporales</taxon>
        <taxon>Pleosporineae</taxon>
        <taxon>Cucurbitariaceae</taxon>
        <taxon>Cucurbitaria</taxon>
    </lineage>
</organism>